<keyword evidence="1" id="KW-0472">Membrane</keyword>
<protein>
    <submittedName>
        <fullName evidence="3">HCG1778670</fullName>
    </submittedName>
    <submittedName>
        <fullName evidence="2">cDNA FLJ10246 fis, clone HEMBB1000673</fullName>
    </submittedName>
</protein>
<keyword evidence="1" id="KW-0812">Transmembrane</keyword>
<evidence type="ECO:0000313" key="3">
    <source>
        <dbReference type="EMBL" id="EAW56049.1"/>
    </source>
</evidence>
<reference evidence="3" key="1">
    <citation type="journal article" date="2001" name="Science">
        <title>The sequence of the human genome.</title>
        <authorList>
            <person name="Venter J.C."/>
            <person name="Adams M.D."/>
            <person name="Myers E.W."/>
            <person name="Li P.W."/>
            <person name="Mural R.J."/>
            <person name="Sutton G.G."/>
            <person name="Smith H.O."/>
            <person name="Yandell M."/>
            <person name="Evans C.A."/>
            <person name="Holt R.A."/>
            <person name="Gocayne J.D."/>
            <person name="Amanatides P."/>
            <person name="Ballew R.M."/>
            <person name="Huson D.H."/>
            <person name="Wortman J.R."/>
            <person name="Zhang Q."/>
            <person name="Kodira C.D."/>
            <person name="Zheng X.H."/>
            <person name="Chen L."/>
            <person name="Skupski M."/>
            <person name="Subramanian G."/>
            <person name="Thomas P.D."/>
            <person name="Zhang J."/>
            <person name="Gabor Miklos G.L."/>
            <person name="Nelson C."/>
            <person name="Broder S."/>
            <person name="Clark A.G."/>
            <person name="Nadeau J."/>
            <person name="McKusick V.A."/>
            <person name="Zinder N."/>
            <person name="Levine A.J."/>
            <person name="Roberts R.J."/>
            <person name="Simon M."/>
            <person name="Slayman C."/>
            <person name="Hunkapiller M."/>
            <person name="Bolanos R."/>
            <person name="Delcher A."/>
            <person name="Dew I."/>
            <person name="Fasulo D."/>
            <person name="Flanigan M."/>
            <person name="Florea L."/>
            <person name="Halpern A."/>
            <person name="Hannenhalli S."/>
            <person name="Kravitz S."/>
            <person name="Levy S."/>
            <person name="Mobarry C."/>
            <person name="Reinert K."/>
            <person name="Remington K."/>
            <person name="Abu-Threideh J."/>
            <person name="Beasley E."/>
            <person name="Biddick K."/>
            <person name="Bonazzi V."/>
            <person name="Brandon R."/>
            <person name="Cargill M."/>
            <person name="Chandramouliswaran I."/>
            <person name="Charlab R."/>
            <person name="Chaturvedi K."/>
            <person name="Deng Z."/>
            <person name="Di Francesco V."/>
            <person name="Dunn P."/>
            <person name="Eilbeck K."/>
            <person name="Evangelista C."/>
            <person name="Gabrielian A.E."/>
            <person name="Gan W."/>
            <person name="Ge W."/>
            <person name="Gong F."/>
            <person name="Gu Z."/>
            <person name="Guan P."/>
            <person name="Heiman T.J."/>
            <person name="Higgins M.E."/>
            <person name="Ji R.R."/>
            <person name="Ke Z."/>
            <person name="Ketchum K.A."/>
            <person name="Lai Z."/>
            <person name="Lei Y."/>
            <person name="Li Z."/>
            <person name="Li J."/>
            <person name="Liang Y."/>
            <person name="Lin X."/>
            <person name="Lu F."/>
            <person name="Merkulov G.V."/>
            <person name="Milshina N."/>
            <person name="Moore H.M."/>
            <person name="Naik A.K."/>
            <person name="Narayan V.A."/>
            <person name="Neelam B."/>
            <person name="Nusskern D."/>
            <person name="Rusch D.B."/>
            <person name="Salzberg S."/>
            <person name="Shao W."/>
            <person name="Shue B."/>
            <person name="Sun J."/>
            <person name="Wang Z."/>
            <person name="Wang A."/>
            <person name="Wang X."/>
            <person name="Wang J."/>
            <person name="Wei M."/>
            <person name="Wides R."/>
            <person name="Xiao C."/>
            <person name="Yan C."/>
            <person name="Yao A."/>
            <person name="Ye J."/>
            <person name="Zhan M."/>
            <person name="Zhang W."/>
            <person name="Zhang H."/>
            <person name="Zhao Q."/>
            <person name="Zheng L."/>
            <person name="Zhong F."/>
            <person name="Zhong W."/>
            <person name="Zhu S."/>
            <person name="Zhao S."/>
            <person name="Gilbert D."/>
            <person name="Baumhueter S."/>
            <person name="Spier G."/>
            <person name="Carter C."/>
            <person name="Cravchik A."/>
            <person name="Woodage T."/>
            <person name="Ali F."/>
            <person name="An H."/>
            <person name="Awe A."/>
            <person name="Baldwin D."/>
            <person name="Baden H."/>
            <person name="Barnstead M."/>
            <person name="Barrow I."/>
            <person name="Beeson K."/>
            <person name="Busam D."/>
            <person name="Carver A."/>
            <person name="Center A."/>
            <person name="Cheng M.L."/>
            <person name="Curry L."/>
            <person name="Danaher S."/>
            <person name="Davenport L."/>
            <person name="Desilets R."/>
            <person name="Dietz S."/>
            <person name="Dodson K."/>
            <person name="Doup L."/>
            <person name="Ferriera S."/>
            <person name="Garg N."/>
            <person name="Gluecksmann A."/>
            <person name="Hart B."/>
            <person name="Haynes J."/>
            <person name="Haynes C."/>
            <person name="Heiner C."/>
            <person name="Hladun S."/>
            <person name="Hostin D."/>
            <person name="Houck J."/>
            <person name="Howland T."/>
            <person name="Ibegwam C."/>
            <person name="Johnson J."/>
            <person name="Kalush F."/>
            <person name="Kline L."/>
            <person name="Koduru S."/>
            <person name="Love A."/>
            <person name="Mann F."/>
            <person name="May D."/>
            <person name="McCawley S."/>
            <person name="McIntosh T."/>
            <person name="McMullen I."/>
            <person name="Moy M."/>
            <person name="Moy L."/>
            <person name="Murphy B."/>
            <person name="Nelson K."/>
            <person name="Pfannkoch C."/>
            <person name="Pratts E."/>
            <person name="Puri V."/>
            <person name="Qureshi H."/>
            <person name="Reardon M."/>
            <person name="Rodriguez R."/>
            <person name="Rogers Y.H."/>
            <person name="Romblad D."/>
            <person name="Ruhfel B."/>
            <person name="Scott R."/>
            <person name="Sitter C."/>
            <person name="Smallwood M."/>
            <person name="Stewart E."/>
            <person name="Strong R."/>
            <person name="Suh E."/>
            <person name="Thomas R."/>
            <person name="Tint N.N."/>
            <person name="Tse S."/>
            <person name="Vech C."/>
            <person name="Wang G."/>
            <person name="Wetter J."/>
            <person name="Williams S."/>
            <person name="Williams M."/>
            <person name="Windsor S."/>
            <person name="Winn-Deen E."/>
            <person name="Wolfe K."/>
            <person name="Zaveri J."/>
            <person name="Zaveri K."/>
            <person name="Abril J.F."/>
            <person name="Guigo R."/>
            <person name="Campbell M.J."/>
            <person name="Sjolander K.V."/>
            <person name="Karlak B."/>
            <person name="Kejariwal A."/>
            <person name="Mi H."/>
            <person name="Lazareva B."/>
            <person name="Hatton T."/>
            <person name="Narechania A."/>
            <person name="Diemer K."/>
            <person name="Muruganujan A."/>
            <person name="Guo N."/>
            <person name="Sato S."/>
            <person name="Bafna V."/>
            <person name="Istrail S."/>
            <person name="Lippert R."/>
            <person name="Schwartz R."/>
            <person name="Walenz B."/>
            <person name="Yooseph S."/>
            <person name="Allen D."/>
            <person name="Basu A."/>
            <person name="Baxendale J."/>
            <person name="Blick L."/>
            <person name="Caminha M."/>
            <person name="Carnes-Stine J."/>
            <person name="Caulk P."/>
            <person name="Chiang Y.H."/>
            <person name="Coyne M."/>
            <person name="Dahlke C."/>
            <person name="Mays A."/>
            <person name="Dombroski M."/>
            <person name="Donnelly M."/>
            <person name="Ely D."/>
            <person name="Esparham S."/>
            <person name="Fosler C."/>
            <person name="Gire H."/>
            <person name="Glanowski S."/>
            <person name="Glasser K."/>
            <person name="Glodek A."/>
            <person name="Gorokhov M."/>
            <person name="Graham K."/>
            <person name="Gropman B."/>
            <person name="Harris M."/>
            <person name="Heil J."/>
            <person name="Henderson S."/>
            <person name="Hoover J."/>
            <person name="Jennings D."/>
            <person name="Jordan C."/>
            <person name="Jordan J."/>
            <person name="Kasha J."/>
            <person name="Kagan L."/>
            <person name="Kraft C."/>
            <person name="Levitsky A."/>
            <person name="Lewis M."/>
            <person name="Liu X."/>
            <person name="Lopez J."/>
            <person name="Ma D."/>
            <person name="Majoros W."/>
            <person name="McDaniel J."/>
            <person name="Murphy S."/>
            <person name="Newman M."/>
            <person name="Nguyen T."/>
            <person name="Nguyen N."/>
            <person name="Nodell M."/>
            <person name="Pan S."/>
            <person name="Peck J."/>
            <person name="Peterson M."/>
            <person name="Rowe W."/>
            <person name="Sanders R."/>
            <person name="Scott J."/>
            <person name="Simpson M."/>
            <person name="Smith T."/>
            <person name="Sprague A."/>
            <person name="Stockwell T."/>
            <person name="Turner R."/>
            <person name="Venter E."/>
            <person name="Wang M."/>
            <person name="Wen M."/>
            <person name="Wu D."/>
            <person name="Wu M."/>
            <person name="Xia A."/>
            <person name="Zandieh A."/>
            <person name="Zhu X."/>
        </authorList>
    </citation>
    <scope>NUCLEOTIDE SEQUENCE</scope>
</reference>
<keyword evidence="1" id="KW-1133">Transmembrane helix</keyword>
<evidence type="ECO:0000256" key="1">
    <source>
        <dbReference type="SAM" id="Phobius"/>
    </source>
</evidence>
<dbReference type="EMBL" id="AK001108">
    <property type="protein sequence ID" value="BAA91507.1"/>
    <property type="molecule type" value="mRNA"/>
</dbReference>
<feature type="transmembrane region" description="Helical" evidence="1">
    <location>
        <begin position="126"/>
        <end position="145"/>
    </location>
</feature>
<proteinExistence type="evidence at transcript level"/>
<organism evidence="2">
    <name type="scientific">Homo sapiens</name>
    <name type="common">Human</name>
    <dbReference type="NCBI Taxonomy" id="9606"/>
    <lineage>
        <taxon>Eukaryota</taxon>
        <taxon>Metazoa</taxon>
        <taxon>Chordata</taxon>
        <taxon>Craniata</taxon>
        <taxon>Vertebrata</taxon>
        <taxon>Euteleostomi</taxon>
        <taxon>Mammalia</taxon>
        <taxon>Eutheria</taxon>
        <taxon>Euarchontoglires</taxon>
        <taxon>Primates</taxon>
        <taxon>Haplorrhini</taxon>
        <taxon>Catarrhini</taxon>
        <taxon>Hominidae</taxon>
        <taxon>Homo</taxon>
    </lineage>
</organism>
<dbReference type="EMBL" id="CH471119">
    <property type="protein sequence ID" value="EAW56049.1"/>
    <property type="molecule type" value="Genomic_DNA"/>
</dbReference>
<name>Q9NW77_HUMAN</name>
<reference evidence="3" key="3">
    <citation type="submission" date="2005-07" db="EMBL/GenBank/DDBJ databases">
        <authorList>
            <person name="Mural R.J."/>
            <person name="Istrail S."/>
            <person name="Sutton G."/>
            <person name="Florea L."/>
            <person name="Halpern A.L."/>
            <person name="Mobarry C.M."/>
            <person name="Lippert R."/>
            <person name="Walenz B."/>
            <person name="Shatkay H."/>
            <person name="Dew I."/>
            <person name="Miller J.R."/>
            <person name="Flanigan M.J."/>
            <person name="Edwards N.J."/>
            <person name="Bolanos R."/>
            <person name="Fasulo D."/>
            <person name="Halldorsson B.V."/>
            <person name="Hannenhalli S."/>
            <person name="Turner R."/>
            <person name="Yooseph S."/>
            <person name="Lu F."/>
            <person name="Nusskern D.R."/>
            <person name="Shue B.C."/>
            <person name="Zheng X.H."/>
            <person name="Zhong F."/>
            <person name="Delcher A.L."/>
            <person name="Huson D.H."/>
            <person name="Kravitz S.A."/>
            <person name="Mouchard L."/>
            <person name="Reinert K."/>
            <person name="Remington K.A."/>
            <person name="Clark A.G."/>
            <person name="Waterman M.S."/>
            <person name="Eichler E.E."/>
            <person name="Adams M.D."/>
            <person name="Hunkapiller M.W."/>
            <person name="Myers E.W."/>
            <person name="Venter J.C."/>
        </authorList>
    </citation>
    <scope>NUCLEOTIDE SEQUENCE</scope>
</reference>
<accession>Q9NW77</accession>
<gene>
    <name evidence="3" type="ORF">hCG_1778670</name>
</gene>
<sequence length="153" mass="17530">MSWTFEYFVTKLDAVKILWKIFLVFWFHFSGQLTWLGSDCLCGLWIQFELTFQNLRIAVQVPGVPSMPLCSSQRLSSAALGQFTHGHVGGKLEIVYTNLEDVSSLRDFPCTQAPKSFFSWFFGEKTGILASLCFSYVFCRGAHFLNKMEREKS</sequence>
<reference evidence="2" key="2">
    <citation type="journal article" date="2004" name="Nat. Genet.">
        <title>Complete sequencing and characterization of 21,243 full-length human cDNAs.</title>
        <authorList>
            <person name="Ota T."/>
            <person name="Suzuki Y."/>
            <person name="Nishikawa T."/>
            <person name="Otsuki T."/>
            <person name="Sugiyama T."/>
            <person name="Irie R."/>
            <person name="Wakamatsu A."/>
            <person name="Hayashi K."/>
            <person name="Sato H."/>
            <person name="Nagai K."/>
            <person name="Kimura K."/>
            <person name="Makita H."/>
            <person name="Sekine M."/>
            <person name="Obayashi M."/>
            <person name="Nishi T."/>
            <person name="Shibahara T."/>
            <person name="Tanaka T."/>
            <person name="Ishii S."/>
            <person name="Yamamoto J."/>
            <person name="Saito K."/>
            <person name="Kawai Y."/>
            <person name="Isono Y."/>
            <person name="Nakamura Y."/>
            <person name="Nagahari K."/>
            <person name="Murakami K."/>
            <person name="Yasuda T."/>
            <person name="Iwayanagi T."/>
            <person name="Wagatsuma M."/>
            <person name="Shiratori A."/>
            <person name="Sudo H."/>
            <person name="Hosoiri T."/>
            <person name="Kaku Y."/>
            <person name="Kodaira H."/>
            <person name="Kondo H."/>
            <person name="Sugawara M."/>
            <person name="Takahashi M."/>
            <person name="Kanda K."/>
            <person name="Yokoi T."/>
            <person name="Furuya T."/>
            <person name="Kikkawa E."/>
            <person name="Omura Y."/>
            <person name="Abe K."/>
            <person name="Kamihara K."/>
            <person name="Katsuta N."/>
            <person name="Sato K."/>
            <person name="Tanikawa M."/>
            <person name="Yamazaki M."/>
            <person name="Ninomiya K."/>
            <person name="Ishibashi T."/>
            <person name="Yamashita H."/>
            <person name="Murakawa K."/>
            <person name="Fujimori K."/>
            <person name="Tanai H."/>
            <person name="Kimata M."/>
            <person name="Watanabe M."/>
            <person name="Hiraoka S."/>
            <person name="Chiba Y."/>
            <person name="Ishida S."/>
            <person name="Ono Y."/>
            <person name="Takiguchi S."/>
            <person name="Watanabe S."/>
            <person name="Yosida M."/>
            <person name="Hotuta T."/>
            <person name="Kusano J."/>
            <person name="Kanehori K."/>
            <person name="Takahashi-Fujii A."/>
            <person name="Hara H."/>
            <person name="Tanase T."/>
            <person name="Nomura Y."/>
            <person name="Togiya S."/>
            <person name="Komai F."/>
            <person name="Hara R."/>
            <person name="Takeuchi K."/>
            <person name="Arita M."/>
            <person name="Imose N."/>
            <person name="Musashino K."/>
            <person name="Yuuki H."/>
            <person name="Oshima A."/>
            <person name="Sasaki N."/>
            <person name="Aotsuka S."/>
            <person name="Yoshikawa Y."/>
            <person name="Matsunawa H."/>
            <person name="Ichihara T."/>
            <person name="Shiohata N."/>
            <person name="Sano S."/>
            <person name="Moriya S."/>
            <person name="Momiyama H."/>
            <person name="Satoh N."/>
            <person name="Takami S."/>
            <person name="Terashima Y."/>
            <person name="Suzuki O."/>
            <person name="Nakagawa S."/>
            <person name="Senoh A."/>
            <person name="Mizoguchi H."/>
            <person name="Goto Y."/>
            <person name="Shimizu F."/>
            <person name="Wakebe H."/>
            <person name="Hishigaki H."/>
            <person name="Watanabe T."/>
            <person name="Sugiyama A."/>
            <person name="Takemoto M."/>
            <person name="Kawakami B."/>
            <person name="Yamazaki M."/>
            <person name="Watanabe K."/>
            <person name="Kumagai A."/>
            <person name="Itakura S."/>
            <person name="Fukuzumi Y."/>
            <person name="Fujimori Y."/>
            <person name="Komiyama M."/>
            <person name="Tashiro H."/>
            <person name="Tanigami A."/>
            <person name="Fujiwara T."/>
            <person name="Ono T."/>
            <person name="Yamada K."/>
            <person name="Fujii Y."/>
            <person name="Ozaki K."/>
            <person name="Hirao M."/>
            <person name="Ohmori Y."/>
            <person name="Kawabata A."/>
            <person name="Hikiji T."/>
            <person name="Kobatake N."/>
            <person name="Inagaki H."/>
            <person name="Ikema Y."/>
            <person name="Okamoto S."/>
            <person name="Okitani R."/>
            <person name="Kawakami T."/>
            <person name="Noguchi S."/>
            <person name="Itoh T."/>
            <person name="Shigeta K."/>
            <person name="Senba T."/>
            <person name="Matsumura K."/>
            <person name="Nakajima Y."/>
            <person name="Mizuno T."/>
            <person name="Morinaga M."/>
            <person name="Sasaki M."/>
            <person name="Togashi T."/>
            <person name="Oyama M."/>
            <person name="Hata H."/>
            <person name="Watanabe M."/>
            <person name="Komatsu T."/>
            <person name="Mizushima-Sugano J."/>
            <person name="Satoh T."/>
            <person name="Shirai Y."/>
            <person name="Takahashi Y."/>
            <person name="Nakagawa K."/>
            <person name="Okumura K."/>
            <person name="Nagase T."/>
            <person name="Nomura N."/>
            <person name="Kikuchi H."/>
            <person name="Masuho Y."/>
            <person name="Yamashita R."/>
            <person name="Nakai K."/>
            <person name="Yada T."/>
            <person name="Nakamura Y."/>
            <person name="Ohara O."/>
            <person name="Isogai T."/>
            <person name="Sugano S."/>
        </authorList>
    </citation>
    <scope>NUCLEOTIDE SEQUENCE</scope>
    <source>
        <tissue evidence="2">Whole embryo</tissue>
    </source>
</reference>
<dbReference type="AlphaFoldDB" id="Q9NW77"/>
<evidence type="ECO:0000313" key="2">
    <source>
        <dbReference type="EMBL" id="BAA91507.1"/>
    </source>
</evidence>